<protein>
    <submittedName>
        <fullName evidence="2">Uncharacterized protein</fullName>
    </submittedName>
</protein>
<feature type="region of interest" description="Disordered" evidence="1">
    <location>
        <begin position="420"/>
        <end position="444"/>
    </location>
</feature>
<dbReference type="PANTHER" id="PTHR12661">
    <property type="entry name" value="PETER PAN-RELATED"/>
    <property type="match status" value="1"/>
</dbReference>
<proteinExistence type="predicted"/>
<sequence>MNTPRKIKNFKNAVEASMFHSSMLLNMMESCEKFLDKSLKEEENNDLIKRDLIKFLIFLSDEKKCCEKDFDFFLKLHKTIKSQCDIEKKKRCILGVDTNNNNNNRKTKINEEEENEEEKNEDEREEEIYEEEEENEEDEERVGTGEKELKSTLRNNSNACKKPNNSTFFIAPSISVLIPNKLSVLFSDQMKDSNLSKLFKISCLVFKMFNMEELFIEKFQRFLYQCQVDLKEKKPSEININTIKANNNNNNSLKNGRRGKNNANDNNIDRNKNKNSDALTEYPYSVLRLSRRFVERLGNKFSETSFDSRENMIMRHLENFLELGEGSAKNIINSFLSSNLDMSIPGGKGKERLFIPTGSGITNEKLIIYVISLLKSLRTLLYTKGIHYSLNDENFIALIKLVYNVENAVSMSEISRRTADAKGSSSSSSSTTPKKNSCSSSSSSSSAAAAISNIDPKCVCYCHILYSGTKTEYFPNAKDKGDIEVKIQKLERIPQIAVQYGKNGLKNKRNILHYGLAFVINKISETSSNSLFNVLPSKSFNVFLEYCVEFIFKNSSFTREKLYKVCREHLRFLDNLNQERGNSSIINGKRRKKIKNKNKKSNNNNNNSEGEEEEEEEEDEGFELFSEYTNVFPKMDTKIKKYLKNIEERQWQANMNLLKKGCNIVGKTSKVFKFSSKMLPKIRLNILNSSFLNTLLEGINNDDIKNDDNNDIYDDADLLLLIIENLEDKYNKDIEYSKLWRREIEIIISDRHISSLEVKISPSFFTNGEYKEKE</sequence>
<dbReference type="InterPro" id="IPR045112">
    <property type="entry name" value="PPAN-like"/>
</dbReference>
<evidence type="ECO:0000313" key="2">
    <source>
        <dbReference type="EMBL" id="BDT63300.1"/>
    </source>
</evidence>
<feature type="compositionally biased region" description="Acidic residues" evidence="1">
    <location>
        <begin position="111"/>
        <end position="140"/>
    </location>
</feature>
<accession>A0A9C7CG49</accession>
<feature type="compositionally biased region" description="Low complexity" evidence="1">
    <location>
        <begin position="242"/>
        <end position="254"/>
    </location>
</feature>
<dbReference type="GO" id="GO:0030687">
    <property type="term" value="C:preribosome, large subunit precursor"/>
    <property type="evidence" value="ECO:0007669"/>
    <property type="project" value="TreeGrafter"/>
</dbReference>
<dbReference type="EMBL" id="LC738883">
    <property type="protein sequence ID" value="BDT63300.1"/>
    <property type="molecule type" value="Genomic_DNA"/>
</dbReference>
<evidence type="ECO:0000256" key="1">
    <source>
        <dbReference type="SAM" id="MobiDB-lite"/>
    </source>
</evidence>
<organism evidence="2">
    <name type="scientific">Armadillidium vulgare clopovirus</name>
    <dbReference type="NCBI Taxonomy" id="2984284"/>
    <lineage>
        <taxon>Viruses</taxon>
        <taxon>Viruses incertae sedis</taxon>
        <taxon>Naldaviricetes</taxon>
        <taxon>Nimaviridae</taxon>
    </lineage>
</organism>
<feature type="compositionally biased region" description="Low complexity" evidence="1">
    <location>
        <begin position="421"/>
        <end position="444"/>
    </location>
</feature>
<dbReference type="GO" id="GO:0019843">
    <property type="term" value="F:rRNA binding"/>
    <property type="evidence" value="ECO:0007669"/>
    <property type="project" value="TreeGrafter"/>
</dbReference>
<feature type="compositionally biased region" description="Acidic residues" evidence="1">
    <location>
        <begin position="609"/>
        <end position="619"/>
    </location>
</feature>
<feature type="region of interest" description="Disordered" evidence="1">
    <location>
        <begin position="101"/>
        <end position="147"/>
    </location>
</feature>
<name>A0A9C7CG49_9VIRU</name>
<dbReference type="PANTHER" id="PTHR12661:SF5">
    <property type="entry name" value="SUPPRESSOR OF SWI4 1 HOMOLOG"/>
    <property type="match status" value="1"/>
</dbReference>
<feature type="region of interest" description="Disordered" evidence="1">
    <location>
        <begin position="242"/>
        <end position="276"/>
    </location>
</feature>
<feature type="compositionally biased region" description="Basic residues" evidence="1">
    <location>
        <begin position="588"/>
        <end position="600"/>
    </location>
</feature>
<feature type="region of interest" description="Disordered" evidence="1">
    <location>
        <begin position="584"/>
        <end position="619"/>
    </location>
</feature>
<reference evidence="2" key="1">
    <citation type="submission" date="2022-10" db="EMBL/GenBank/DDBJ databases">
        <title>Genome sequences of endogenous nimaviruses in decapod crustaceans.</title>
        <authorList>
            <person name="Kawato S."/>
            <person name="Nozaki R."/>
            <person name="Kondo H."/>
            <person name="Hirono I."/>
        </authorList>
    </citation>
    <scope>NUCLEOTIDE SEQUENCE</scope>
    <source>
        <strain evidence="2">TUMSAT20210906</strain>
    </source>
</reference>